<sequence>MIAPGRPPFRWLAGLLFCLPGTGWAQASLQLQLHAEGLTAEEAEASDRLVEQVADRLPARWREALARPIRLEWTQGLPAHVQGRAAATRIRLDRRLLQAWMALPAGSDPELPAAHAAMAALIHELAHVLDRSQARGLSRDPRLLDLAGWQVRPWRLGRGGNHFADRSPDRYELHDPAEFVAVNLEHFVLDPDYACRRPALWQWFAARVGVPATAAACDAALPFLQADNEDGEVSLLHLDPARVYQVDYLLAEGNEQPMSRWGHSMLRLVVCAPGRAPGPQCRMDLQYHRVISFRAFVGDLQISSWRGLTGSYPSRLFLLPLDQVVDEYTKIELRALSSVPLALDRQEIAALLERAARVHWNYDGRYYFIGNNCAVETWKLLHDGIPRLAAMPLSGITPNGLQRRLRRGGVLQAGVLDDHARAVRQGYYFESAQAHYQAMFDVVRAALPVPQRTLQDWFESAPDERRGWMAQADLRASAALLLLEQAIRRRQEQQVREDVKRRLLRGRGDARDEVLGVLEQVGVLARPAAVLDRLDGYGIPQREEQAAAAQRARERSVRIHEEWTELRRRTRSALPAHQRDALAQVEDNLTFIGQRLRELNAGADVPGLPENP</sequence>
<evidence type="ECO:0000256" key="1">
    <source>
        <dbReference type="SAM" id="SignalP"/>
    </source>
</evidence>
<gene>
    <name evidence="4" type="ORF">GCM10009090_00490</name>
</gene>
<proteinExistence type="predicted"/>
<feature type="chain" id="PRO_5037436075" description="DUF4105 domain-containing protein" evidence="1">
    <location>
        <begin position="28"/>
        <end position="612"/>
    </location>
</feature>
<evidence type="ECO:0000313" key="4">
    <source>
        <dbReference type="EMBL" id="GHH46082.1"/>
    </source>
</evidence>
<reference evidence="4" key="2">
    <citation type="submission" date="2020-09" db="EMBL/GenBank/DDBJ databases">
        <authorList>
            <person name="Sun Q."/>
            <person name="Ohkuma M."/>
        </authorList>
    </citation>
    <scope>NUCLEOTIDE SEQUENCE</scope>
    <source>
        <strain evidence="4">JCM 13306</strain>
    </source>
</reference>
<dbReference type="AlphaFoldDB" id="A0A919KGF5"/>
<dbReference type="InterPro" id="IPR057166">
    <property type="entry name" value="DUF7844"/>
</dbReference>
<feature type="domain" description="DUF7844" evidence="3">
    <location>
        <begin position="30"/>
        <end position="134"/>
    </location>
</feature>
<feature type="signal peptide" evidence="1">
    <location>
        <begin position="1"/>
        <end position="27"/>
    </location>
</feature>
<protein>
    <recommendedName>
        <fullName evidence="6">DUF4105 domain-containing protein</fullName>
    </recommendedName>
</protein>
<accession>A0A919KGF5</accession>
<dbReference type="EMBL" id="BNBA01000001">
    <property type="protein sequence ID" value="GHH46082.1"/>
    <property type="molecule type" value="Genomic_DNA"/>
</dbReference>
<dbReference type="Proteomes" id="UP000623958">
    <property type="component" value="Unassembled WGS sequence"/>
</dbReference>
<keyword evidence="1" id="KW-0732">Signal</keyword>
<evidence type="ECO:0000259" key="3">
    <source>
        <dbReference type="Pfam" id="PF25226"/>
    </source>
</evidence>
<comment type="caution">
    <text evidence="4">The sequence shown here is derived from an EMBL/GenBank/DDBJ whole genome shotgun (WGS) entry which is preliminary data.</text>
</comment>
<keyword evidence="5" id="KW-1185">Reference proteome</keyword>
<dbReference type="InterPro" id="IPR025178">
    <property type="entry name" value="Lnb_N"/>
</dbReference>
<evidence type="ECO:0000259" key="2">
    <source>
        <dbReference type="Pfam" id="PF13387"/>
    </source>
</evidence>
<reference evidence="4" key="1">
    <citation type="journal article" date="2014" name="Int. J. Syst. Evol. Microbiol.">
        <title>Complete genome sequence of Corynebacterium casei LMG S-19264T (=DSM 44701T), isolated from a smear-ripened cheese.</title>
        <authorList>
            <consortium name="US DOE Joint Genome Institute (JGI-PGF)"/>
            <person name="Walter F."/>
            <person name="Albersmeier A."/>
            <person name="Kalinowski J."/>
            <person name="Ruckert C."/>
        </authorList>
    </citation>
    <scope>NUCLEOTIDE SEQUENCE</scope>
    <source>
        <strain evidence="4">JCM 13306</strain>
    </source>
</reference>
<evidence type="ECO:0008006" key="6">
    <source>
        <dbReference type="Google" id="ProtNLM"/>
    </source>
</evidence>
<organism evidence="4 5">
    <name type="scientific">Xanthomonas boreopolis</name>
    <dbReference type="NCBI Taxonomy" id="86183"/>
    <lineage>
        <taxon>Bacteria</taxon>
        <taxon>Pseudomonadati</taxon>
        <taxon>Pseudomonadota</taxon>
        <taxon>Gammaproteobacteria</taxon>
        <taxon>Lysobacterales</taxon>
        <taxon>Lysobacteraceae</taxon>
        <taxon>Xanthomonas</taxon>
    </lineage>
</organism>
<feature type="domain" description="DUF7844" evidence="3">
    <location>
        <begin position="136"/>
        <end position="210"/>
    </location>
</feature>
<dbReference type="Pfam" id="PF25226">
    <property type="entry name" value="DUF7844"/>
    <property type="match status" value="2"/>
</dbReference>
<name>A0A919KGF5_9XANT</name>
<feature type="domain" description="Lnb N-terminal periplasmic" evidence="2">
    <location>
        <begin position="238"/>
        <end position="389"/>
    </location>
</feature>
<dbReference type="Pfam" id="PF13387">
    <property type="entry name" value="Lnb_N"/>
    <property type="match status" value="1"/>
</dbReference>
<evidence type="ECO:0000313" key="5">
    <source>
        <dbReference type="Proteomes" id="UP000623958"/>
    </source>
</evidence>